<protein>
    <submittedName>
        <fullName evidence="2">Uncharacterized protein</fullName>
    </submittedName>
</protein>
<evidence type="ECO:0000256" key="1">
    <source>
        <dbReference type="SAM" id="MobiDB-lite"/>
    </source>
</evidence>
<organism evidence="2 3">
    <name type="scientific">Patulibacter medicamentivorans</name>
    <dbReference type="NCBI Taxonomy" id="1097667"/>
    <lineage>
        <taxon>Bacteria</taxon>
        <taxon>Bacillati</taxon>
        <taxon>Actinomycetota</taxon>
        <taxon>Thermoleophilia</taxon>
        <taxon>Solirubrobacterales</taxon>
        <taxon>Patulibacteraceae</taxon>
        <taxon>Patulibacter</taxon>
    </lineage>
</organism>
<dbReference type="OrthoDB" id="5241852at2"/>
<dbReference type="EMBL" id="AGUD01000074">
    <property type="protein sequence ID" value="EHN11726.1"/>
    <property type="molecule type" value="Genomic_DNA"/>
</dbReference>
<proteinExistence type="predicted"/>
<evidence type="ECO:0000313" key="3">
    <source>
        <dbReference type="Proteomes" id="UP000005143"/>
    </source>
</evidence>
<dbReference type="AlphaFoldDB" id="H0E3M4"/>
<feature type="region of interest" description="Disordered" evidence="1">
    <location>
        <begin position="1"/>
        <end position="29"/>
    </location>
</feature>
<dbReference type="RefSeq" id="WP_007572467.1">
    <property type="nucleotide sequence ID" value="NZ_AGUD01000074.1"/>
</dbReference>
<gene>
    <name evidence="2" type="ORF">PAI11_13960</name>
</gene>
<reference evidence="2 3" key="1">
    <citation type="journal article" date="2013" name="Biodegradation">
        <title>Quantitative proteomic analysis of ibuprofen-degrading Patulibacter sp. strain I11.</title>
        <authorList>
            <person name="Almeida B."/>
            <person name="Kjeldal H."/>
            <person name="Lolas I."/>
            <person name="Knudsen A.D."/>
            <person name="Carvalho G."/>
            <person name="Nielsen K.L."/>
            <person name="Barreto Crespo M.T."/>
            <person name="Stensballe A."/>
            <person name="Nielsen J.L."/>
        </authorList>
    </citation>
    <scope>NUCLEOTIDE SEQUENCE [LARGE SCALE GENOMIC DNA]</scope>
    <source>
        <strain evidence="2 3">I11</strain>
    </source>
</reference>
<comment type="caution">
    <text evidence="2">The sequence shown here is derived from an EMBL/GenBank/DDBJ whole genome shotgun (WGS) entry which is preliminary data.</text>
</comment>
<name>H0E3M4_9ACTN</name>
<dbReference type="Proteomes" id="UP000005143">
    <property type="component" value="Unassembled WGS sequence"/>
</dbReference>
<accession>H0E3M4</accession>
<sequence>MDRDTPDVTGASGDAVTNTTWAGPTGISFGATDQGGGVYRLAIEVDGRIENYVNLADAPCRSWPGSERTFLSPKPCPSTVGGLKTFDTKDLPEGVHAVRVLVEDAAGNQATVYGPTTKRLRRTDPGPNNGSPAVDDARLQVAWEGRESDLRSIRFDQQPIVKGQLTTAKGQPIRSAYVRTTITRDARNSPPFERTSLRTDEEGRFRWKLPRGISSRSLVFAYHQRVRDDEPVAVRKLRLRVSAALRLRLSRRTARRGQSVRLTGSVVGRPLPAGGKVVELQARDPGGRWITFRTVRSGRGGRFATNYRFRKPGPARFQMRARARRSGDYPYATGSSPVRAIRVR</sequence>
<keyword evidence="3" id="KW-1185">Reference proteome</keyword>
<evidence type="ECO:0000313" key="2">
    <source>
        <dbReference type="EMBL" id="EHN11726.1"/>
    </source>
</evidence>